<keyword evidence="1" id="KW-0805">Transcription regulation</keyword>
<accession>A0A941EBW9</accession>
<comment type="caution">
    <text evidence="6">The sequence shown here is derived from an EMBL/GenBank/DDBJ whole genome shotgun (WGS) entry which is preliminary data.</text>
</comment>
<name>A0A941EBW9_9ACTN</name>
<protein>
    <submittedName>
        <fullName evidence="6">Helix-turn-helix transcriptional regulator</fullName>
    </submittedName>
</protein>
<dbReference type="NCBIfam" id="NF033788">
    <property type="entry name" value="HTH_metalloreg"/>
    <property type="match status" value="1"/>
</dbReference>
<dbReference type="SUPFAM" id="SSF46785">
    <property type="entry name" value="Winged helix' DNA-binding domain"/>
    <property type="match status" value="1"/>
</dbReference>
<organism evidence="6 7">
    <name type="scientific">Actinospica acidithermotolerans</name>
    <dbReference type="NCBI Taxonomy" id="2828514"/>
    <lineage>
        <taxon>Bacteria</taxon>
        <taxon>Bacillati</taxon>
        <taxon>Actinomycetota</taxon>
        <taxon>Actinomycetes</taxon>
        <taxon>Catenulisporales</taxon>
        <taxon>Actinospicaceae</taxon>
        <taxon>Actinospica</taxon>
    </lineage>
</organism>
<evidence type="ECO:0000256" key="4">
    <source>
        <dbReference type="SAM" id="MobiDB-lite"/>
    </source>
</evidence>
<reference evidence="6" key="1">
    <citation type="submission" date="2021-04" db="EMBL/GenBank/DDBJ databases">
        <title>Genome based classification of Actinospica acidithermotolerans sp. nov., an actinobacterium isolated from an Indonesian hot spring.</title>
        <authorList>
            <person name="Kusuma A.B."/>
            <person name="Putra K.E."/>
            <person name="Nafisah S."/>
            <person name="Loh J."/>
            <person name="Nouioui I."/>
            <person name="Goodfellow M."/>
        </authorList>
    </citation>
    <scope>NUCLEOTIDE SEQUENCE</scope>
    <source>
        <strain evidence="6">MGRD01-02</strain>
    </source>
</reference>
<gene>
    <name evidence="6" type="ORF">KDK95_01860</name>
</gene>
<keyword evidence="3" id="KW-0804">Transcription</keyword>
<evidence type="ECO:0000313" key="6">
    <source>
        <dbReference type="EMBL" id="MBR7825034.1"/>
    </source>
</evidence>
<evidence type="ECO:0000259" key="5">
    <source>
        <dbReference type="PROSITE" id="PS50987"/>
    </source>
</evidence>
<evidence type="ECO:0000256" key="2">
    <source>
        <dbReference type="ARBA" id="ARBA00023125"/>
    </source>
</evidence>
<dbReference type="SMART" id="SM00418">
    <property type="entry name" value="HTH_ARSR"/>
    <property type="match status" value="1"/>
</dbReference>
<dbReference type="GO" id="GO:0003677">
    <property type="term" value="F:DNA binding"/>
    <property type="evidence" value="ECO:0007669"/>
    <property type="project" value="UniProtKB-KW"/>
</dbReference>
<evidence type="ECO:0000256" key="1">
    <source>
        <dbReference type="ARBA" id="ARBA00023015"/>
    </source>
</evidence>
<evidence type="ECO:0000256" key="3">
    <source>
        <dbReference type="ARBA" id="ARBA00023163"/>
    </source>
</evidence>
<dbReference type="InterPro" id="IPR051011">
    <property type="entry name" value="Metal_resp_trans_reg"/>
</dbReference>
<feature type="domain" description="HTH arsR-type" evidence="5">
    <location>
        <begin position="22"/>
        <end position="116"/>
    </location>
</feature>
<keyword evidence="7" id="KW-1185">Reference proteome</keyword>
<dbReference type="InterPro" id="IPR001845">
    <property type="entry name" value="HTH_ArsR_DNA-bd_dom"/>
</dbReference>
<proteinExistence type="predicted"/>
<evidence type="ECO:0000313" key="7">
    <source>
        <dbReference type="Proteomes" id="UP000676325"/>
    </source>
</evidence>
<dbReference type="PANTHER" id="PTHR43132">
    <property type="entry name" value="ARSENICAL RESISTANCE OPERON REPRESSOR ARSR-RELATED"/>
    <property type="match status" value="1"/>
</dbReference>
<dbReference type="PANTHER" id="PTHR43132:SF6">
    <property type="entry name" value="HTH-TYPE TRANSCRIPTIONAL REPRESSOR CZRA"/>
    <property type="match status" value="1"/>
</dbReference>
<feature type="compositionally biased region" description="Low complexity" evidence="4">
    <location>
        <begin position="126"/>
        <end position="136"/>
    </location>
</feature>
<keyword evidence="2" id="KW-0238">DNA-binding</keyword>
<dbReference type="Pfam" id="PF01022">
    <property type="entry name" value="HTH_5"/>
    <property type="match status" value="1"/>
</dbReference>
<dbReference type="CDD" id="cd00090">
    <property type="entry name" value="HTH_ARSR"/>
    <property type="match status" value="1"/>
</dbReference>
<dbReference type="Gene3D" id="1.10.10.10">
    <property type="entry name" value="Winged helix-like DNA-binding domain superfamily/Winged helix DNA-binding domain"/>
    <property type="match status" value="1"/>
</dbReference>
<dbReference type="RefSeq" id="WP_212516196.1">
    <property type="nucleotide sequence ID" value="NZ_JAGSOH010000003.1"/>
</dbReference>
<feature type="region of interest" description="Disordered" evidence="4">
    <location>
        <begin position="126"/>
        <end position="151"/>
    </location>
</feature>
<dbReference type="PROSITE" id="PS50987">
    <property type="entry name" value="HTH_ARSR_2"/>
    <property type="match status" value="1"/>
</dbReference>
<dbReference type="PRINTS" id="PR00778">
    <property type="entry name" value="HTHARSR"/>
</dbReference>
<dbReference type="InterPro" id="IPR036390">
    <property type="entry name" value="WH_DNA-bd_sf"/>
</dbReference>
<dbReference type="Proteomes" id="UP000676325">
    <property type="component" value="Unassembled WGS sequence"/>
</dbReference>
<dbReference type="EMBL" id="JAGSOH010000003">
    <property type="protein sequence ID" value="MBR7825034.1"/>
    <property type="molecule type" value="Genomic_DNA"/>
</dbReference>
<dbReference type="GO" id="GO:0003700">
    <property type="term" value="F:DNA-binding transcription factor activity"/>
    <property type="evidence" value="ECO:0007669"/>
    <property type="project" value="InterPro"/>
</dbReference>
<sequence length="151" mass="16418">MGHVTAEHENTDRERAPQAAELDAASAAKVAETLQALATPSRLLILVRLRRSPCTVTELAREIGMEQSAVSHQLRLLRHLGLVTGTRQGKNNRYALYDNHVAALLDEAVYHSEHLRLGLRDQVTAAETESGSGFESESAESESESAGEAFV</sequence>
<dbReference type="InterPro" id="IPR036388">
    <property type="entry name" value="WH-like_DNA-bd_sf"/>
</dbReference>
<dbReference type="InterPro" id="IPR011991">
    <property type="entry name" value="ArsR-like_HTH"/>
</dbReference>
<dbReference type="AlphaFoldDB" id="A0A941EBW9"/>